<evidence type="ECO:0000256" key="4">
    <source>
        <dbReference type="ARBA" id="ARBA00022448"/>
    </source>
</evidence>
<dbReference type="OrthoDB" id="5548448at2759"/>
<keyword evidence="8" id="KW-1185">Reference proteome</keyword>
<dbReference type="SUPFAM" id="SSF48371">
    <property type="entry name" value="ARM repeat"/>
    <property type="match status" value="1"/>
</dbReference>
<dbReference type="PANTHER" id="PTHR12596:SF1">
    <property type="entry name" value="EXPORTIN-4"/>
    <property type="match status" value="1"/>
</dbReference>
<keyword evidence="5" id="KW-0963">Cytoplasm</keyword>
<protein>
    <submittedName>
        <fullName evidence="9">Exportin-4-like</fullName>
    </submittedName>
</protein>
<evidence type="ECO:0000256" key="7">
    <source>
        <dbReference type="ARBA" id="ARBA00023242"/>
    </source>
</evidence>
<comment type="subcellular location">
    <subcellularLocation>
        <location evidence="2">Cytoplasm</location>
    </subcellularLocation>
    <subcellularLocation>
        <location evidence="1">Nucleus</location>
    </subcellularLocation>
</comment>
<dbReference type="KEGG" id="soy:115883124"/>
<dbReference type="RefSeq" id="XP_030757294.1">
    <property type="nucleotide sequence ID" value="XM_030901434.1"/>
</dbReference>
<sequence>MLEAWNSIYHDFHQITDESITSCGMRIFNKLMYNAIWPNLMVSEYLILVNGKVDKDDSVDALVYVDARPGLPDRAEYLDHTIRVAFNVLRLCAIEDLAVSMKLGHLWSPEVSSSLMWFMKRWYRTYLLIPLDNYFNEVGYVFWSCLEKDSDCTQIQIEFIINKIAANLYNFQSEPVVLKDTVAVFSDAICTKRKVPYIIKTEAMAKLISLAENLQPGSLPSEVLRGLYKGFVSAGVYITSSSEKNKYYETILNPLRLRFKNIITQENFAKVCQDDQVQKIVIDLLECLIGIAKGSQMASVDTLFDFLSPILAELPVFLTFYKDYQVIVQLILELFGQCAKYMLCYLRPLDSKKLYESSLATVQAYAKCNGNRLSTETFAEESSCQDLSLVLDVFTCILSRDCIELFQATNQRELVRVTAADVALFGLNFIMPLMTLELLKFPNLCAQFYHLWCSSTTFIPKR</sequence>
<dbReference type="GO" id="GO:0005049">
    <property type="term" value="F:nuclear export signal receptor activity"/>
    <property type="evidence" value="ECO:0007669"/>
    <property type="project" value="InterPro"/>
</dbReference>
<dbReference type="GeneID" id="115883124"/>
<proteinExistence type="inferred from homology"/>
<evidence type="ECO:0000256" key="6">
    <source>
        <dbReference type="ARBA" id="ARBA00022927"/>
    </source>
</evidence>
<dbReference type="GO" id="GO:0005737">
    <property type="term" value="C:cytoplasm"/>
    <property type="evidence" value="ECO:0007669"/>
    <property type="project" value="UniProtKB-SubCell"/>
</dbReference>
<keyword evidence="6" id="KW-0653">Protein transport</keyword>
<reference evidence="9" key="1">
    <citation type="submission" date="2025-08" db="UniProtKB">
        <authorList>
            <consortium name="RefSeq"/>
        </authorList>
    </citation>
    <scope>IDENTIFICATION</scope>
    <source>
        <tissue evidence="9">Gonads</tissue>
    </source>
</reference>
<dbReference type="GO" id="GO:0006611">
    <property type="term" value="P:protein export from nucleus"/>
    <property type="evidence" value="ECO:0007669"/>
    <property type="project" value="TreeGrafter"/>
</dbReference>
<dbReference type="InParanoid" id="A0A6J2Y2Y8"/>
<dbReference type="AlphaFoldDB" id="A0A6J2Y2Y8"/>
<evidence type="ECO:0000256" key="1">
    <source>
        <dbReference type="ARBA" id="ARBA00004123"/>
    </source>
</evidence>
<name>A0A6J2Y2Y8_SITOR</name>
<dbReference type="InterPro" id="IPR016024">
    <property type="entry name" value="ARM-type_fold"/>
</dbReference>
<keyword evidence="7" id="KW-0539">Nucleus</keyword>
<keyword evidence="4" id="KW-0813">Transport</keyword>
<evidence type="ECO:0000256" key="2">
    <source>
        <dbReference type="ARBA" id="ARBA00004496"/>
    </source>
</evidence>
<accession>A0A6J2Y2Y8</accession>
<organism evidence="8 9">
    <name type="scientific">Sitophilus oryzae</name>
    <name type="common">Rice weevil</name>
    <name type="synonym">Curculio oryzae</name>
    <dbReference type="NCBI Taxonomy" id="7048"/>
    <lineage>
        <taxon>Eukaryota</taxon>
        <taxon>Metazoa</taxon>
        <taxon>Ecdysozoa</taxon>
        <taxon>Arthropoda</taxon>
        <taxon>Hexapoda</taxon>
        <taxon>Insecta</taxon>
        <taxon>Pterygota</taxon>
        <taxon>Neoptera</taxon>
        <taxon>Endopterygota</taxon>
        <taxon>Coleoptera</taxon>
        <taxon>Polyphaga</taxon>
        <taxon>Cucujiformia</taxon>
        <taxon>Curculionidae</taxon>
        <taxon>Dryophthorinae</taxon>
        <taxon>Sitophilus</taxon>
    </lineage>
</organism>
<dbReference type="PANTHER" id="PTHR12596">
    <property type="entry name" value="EXPORTIN 4,7-RELATED"/>
    <property type="match status" value="1"/>
</dbReference>
<gene>
    <name evidence="9" type="primary">LOC115883124</name>
</gene>
<evidence type="ECO:0000256" key="3">
    <source>
        <dbReference type="ARBA" id="ARBA00009466"/>
    </source>
</evidence>
<dbReference type="GO" id="GO:0005643">
    <property type="term" value="C:nuclear pore"/>
    <property type="evidence" value="ECO:0007669"/>
    <property type="project" value="TreeGrafter"/>
</dbReference>
<comment type="similarity">
    <text evidence="3">Belongs to the exportin family.</text>
</comment>
<evidence type="ECO:0000313" key="8">
    <source>
        <dbReference type="Proteomes" id="UP000504635"/>
    </source>
</evidence>
<evidence type="ECO:0000256" key="5">
    <source>
        <dbReference type="ARBA" id="ARBA00022490"/>
    </source>
</evidence>
<dbReference type="InterPro" id="IPR044189">
    <property type="entry name" value="XPO4/7-like"/>
</dbReference>
<dbReference type="Proteomes" id="UP000504635">
    <property type="component" value="Unplaced"/>
</dbReference>
<evidence type="ECO:0000313" key="9">
    <source>
        <dbReference type="RefSeq" id="XP_030757294.1"/>
    </source>
</evidence>